<organism evidence="3">
    <name type="scientific">uncultured marine group II/III euryarchaeote KM3_34_C09</name>
    <dbReference type="NCBI Taxonomy" id="1456437"/>
    <lineage>
        <taxon>Archaea</taxon>
        <taxon>Methanobacteriati</taxon>
        <taxon>Methanobacteriota</taxon>
        <taxon>environmental samples</taxon>
    </lineage>
</organism>
<protein>
    <recommendedName>
        <fullName evidence="2">RNase NYN domain-containing protein</fullName>
    </recommendedName>
</protein>
<dbReference type="GO" id="GO:0036464">
    <property type="term" value="C:cytoplasmic ribonucleoprotein granule"/>
    <property type="evidence" value="ECO:0007669"/>
    <property type="project" value="TreeGrafter"/>
</dbReference>
<feature type="compositionally biased region" description="Basic residues" evidence="1">
    <location>
        <begin position="175"/>
        <end position="188"/>
    </location>
</feature>
<feature type="compositionally biased region" description="Low complexity" evidence="1">
    <location>
        <begin position="189"/>
        <end position="202"/>
    </location>
</feature>
<dbReference type="EMBL" id="KF900851">
    <property type="protein sequence ID" value="AIF09075.1"/>
    <property type="molecule type" value="Genomic_DNA"/>
</dbReference>
<feature type="compositionally biased region" description="Low complexity" evidence="1">
    <location>
        <begin position="299"/>
        <end position="310"/>
    </location>
</feature>
<feature type="region of interest" description="Disordered" evidence="1">
    <location>
        <begin position="285"/>
        <end position="333"/>
    </location>
</feature>
<dbReference type="GO" id="GO:0003729">
    <property type="term" value="F:mRNA binding"/>
    <property type="evidence" value="ECO:0007669"/>
    <property type="project" value="TreeGrafter"/>
</dbReference>
<feature type="compositionally biased region" description="Basic and acidic residues" evidence="1">
    <location>
        <begin position="314"/>
        <end position="333"/>
    </location>
</feature>
<evidence type="ECO:0000259" key="2">
    <source>
        <dbReference type="Pfam" id="PF11977"/>
    </source>
</evidence>
<evidence type="ECO:0000313" key="3">
    <source>
        <dbReference type="EMBL" id="AIF09075.1"/>
    </source>
</evidence>
<name>A0A075H1L8_9EURY</name>
<dbReference type="InterPro" id="IPR051101">
    <property type="entry name" value="ZC3H12/N4BP1_RNase_Reg"/>
</dbReference>
<dbReference type="PANTHER" id="PTHR12876">
    <property type="entry name" value="N4BP1-RELATED"/>
    <property type="match status" value="1"/>
</dbReference>
<dbReference type="InterPro" id="IPR021869">
    <property type="entry name" value="RNase_Zc3h12_NYN"/>
</dbReference>
<feature type="region of interest" description="Disordered" evidence="1">
    <location>
        <begin position="164"/>
        <end position="206"/>
    </location>
</feature>
<feature type="domain" description="RNase NYN" evidence="2">
    <location>
        <begin position="11"/>
        <end position="148"/>
    </location>
</feature>
<dbReference type="GO" id="GO:0004521">
    <property type="term" value="F:RNA endonuclease activity"/>
    <property type="evidence" value="ECO:0007669"/>
    <property type="project" value="TreeGrafter"/>
</dbReference>
<dbReference type="AlphaFoldDB" id="A0A075H1L8"/>
<dbReference type="PANTHER" id="PTHR12876:SF35">
    <property type="entry name" value="LD08718P-RELATED"/>
    <property type="match status" value="1"/>
</dbReference>
<dbReference type="Pfam" id="PF11977">
    <property type="entry name" value="RNase_Zc3h12a"/>
    <property type="match status" value="1"/>
</dbReference>
<sequence>MAENEEESKVVIVIDGPNVGMSHSANKWPASATGIATAVAYYSDAGYEVYAFVPRHYLSDNAGKKGVDNPSILRPLRDKGTVVSVPSQDHDDDYWLQFAWQQGAYAVTNDRMKDHVSKYPNGEEDFYKWRDSKVISYTFAGDIFLPNPSFDLPKPTVHQVKELIKSKPKTDSKGSKKPAQKKAKKKQTKQPSQSKKTSTSPTVRQARKAFREVVRERLADGSVNCGLLASEITGLVNEKLGQNFSNRKSLMGVMNVPTTLSFHDQLTQVMSSELRVELVNGQPVDVHLRDSPNSEPSTSKSQPSSKQPQPKSKKNVDIQPRKSSDNRGGKGKRMHLEEFKQCLSENDLDKLKISIYQLPLEIEEAIPFLTTIEYPVNYADVGNRFKKKFGSRISTLFKNMDNLILFMNFRLEFNFSDLIRDGDMILRQSSASKSSSKKVYFWWINWLDKITIFMTLIFTFKK</sequence>
<evidence type="ECO:0000256" key="1">
    <source>
        <dbReference type="SAM" id="MobiDB-lite"/>
    </source>
</evidence>
<reference evidence="3" key="1">
    <citation type="journal article" date="2014" name="Genome Biol. Evol.">
        <title>Pangenome evidence for extensive interdomain horizontal transfer affecting lineage core and shell genes in uncultured planktonic thaumarchaeota and euryarchaeota.</title>
        <authorList>
            <person name="Deschamps P."/>
            <person name="Zivanovic Y."/>
            <person name="Moreira D."/>
            <person name="Rodriguez-Valera F."/>
            <person name="Lopez-Garcia P."/>
        </authorList>
    </citation>
    <scope>NUCLEOTIDE SEQUENCE</scope>
</reference>
<accession>A0A075H1L8</accession>
<feature type="compositionally biased region" description="Basic and acidic residues" evidence="1">
    <location>
        <begin position="164"/>
        <end position="174"/>
    </location>
</feature>
<proteinExistence type="predicted"/>
<dbReference type="Gene3D" id="3.40.50.11980">
    <property type="match status" value="1"/>
</dbReference>